<accession>A5G0A1</accession>
<dbReference type="RefSeq" id="WP_012039803.1">
    <property type="nucleotide sequence ID" value="NC_009484.1"/>
</dbReference>
<keyword evidence="4 7" id="KW-0812">Transmembrane</keyword>
<feature type="domain" description="Mce/MlaD" evidence="8">
    <location>
        <begin position="158"/>
        <end position="217"/>
    </location>
</feature>
<reference evidence="9 10" key="1">
    <citation type="submission" date="2007-05" db="EMBL/GenBank/DDBJ databases">
        <title>Complete sequence of chromosome of Acidiphilium cryptum JF-5.</title>
        <authorList>
            <consortium name="US DOE Joint Genome Institute"/>
            <person name="Copeland A."/>
            <person name="Lucas S."/>
            <person name="Lapidus A."/>
            <person name="Barry K."/>
            <person name="Detter J.C."/>
            <person name="Glavina del Rio T."/>
            <person name="Hammon N."/>
            <person name="Israni S."/>
            <person name="Dalin E."/>
            <person name="Tice H."/>
            <person name="Pitluck S."/>
            <person name="Sims D."/>
            <person name="Brettin T."/>
            <person name="Bruce D."/>
            <person name="Han C."/>
            <person name="Schmutz J."/>
            <person name="Larimer F."/>
            <person name="Land M."/>
            <person name="Hauser L."/>
            <person name="Kyrpides N."/>
            <person name="Kim E."/>
            <person name="Magnuson T."/>
            <person name="Richardson P."/>
        </authorList>
    </citation>
    <scope>NUCLEOTIDE SEQUENCE [LARGE SCALE GENOMIC DNA]</scope>
    <source>
        <strain evidence="9 10">JF-5</strain>
    </source>
</reference>
<evidence type="ECO:0000313" key="9">
    <source>
        <dbReference type="EMBL" id="ABQ31283.1"/>
    </source>
</evidence>
<keyword evidence="6 7" id="KW-0472">Membrane</keyword>
<evidence type="ECO:0000256" key="1">
    <source>
        <dbReference type="ARBA" id="ARBA00004533"/>
    </source>
</evidence>
<organism evidence="9 10">
    <name type="scientific">Acidiphilium cryptum (strain JF-5)</name>
    <dbReference type="NCBI Taxonomy" id="349163"/>
    <lineage>
        <taxon>Bacteria</taxon>
        <taxon>Pseudomonadati</taxon>
        <taxon>Pseudomonadota</taxon>
        <taxon>Alphaproteobacteria</taxon>
        <taxon>Acetobacterales</taxon>
        <taxon>Acidocellaceae</taxon>
        <taxon>Acidiphilium</taxon>
    </lineage>
</organism>
<protein>
    <submittedName>
        <fullName evidence="9">Mammalian cell entry related domain protein</fullName>
    </submittedName>
</protein>
<dbReference type="eggNOG" id="COG1463">
    <property type="taxonomic scope" value="Bacteria"/>
</dbReference>
<dbReference type="Pfam" id="PF02470">
    <property type="entry name" value="MlaD"/>
    <property type="match status" value="2"/>
</dbReference>
<dbReference type="eggNOG" id="COG3008">
    <property type="taxonomic scope" value="Bacteria"/>
</dbReference>
<evidence type="ECO:0000256" key="3">
    <source>
        <dbReference type="ARBA" id="ARBA00022519"/>
    </source>
</evidence>
<dbReference type="EMBL" id="CP000697">
    <property type="protein sequence ID" value="ABQ31283.1"/>
    <property type="molecule type" value="Genomic_DNA"/>
</dbReference>
<gene>
    <name evidence="9" type="ordered locus">Acry_2084</name>
</gene>
<evidence type="ECO:0000256" key="2">
    <source>
        <dbReference type="ARBA" id="ARBA00022475"/>
    </source>
</evidence>
<feature type="domain" description="Mce/MlaD" evidence="8">
    <location>
        <begin position="43"/>
        <end position="107"/>
    </location>
</feature>
<evidence type="ECO:0000256" key="7">
    <source>
        <dbReference type="SAM" id="Phobius"/>
    </source>
</evidence>
<evidence type="ECO:0000256" key="6">
    <source>
        <dbReference type="ARBA" id="ARBA00023136"/>
    </source>
</evidence>
<keyword evidence="5 7" id="KW-1133">Transmembrane helix</keyword>
<dbReference type="PANTHER" id="PTHR30462:SF0">
    <property type="entry name" value="INTERMEMBRANE TRANSPORT PROTEIN YEBT"/>
    <property type="match status" value="1"/>
</dbReference>
<keyword evidence="3" id="KW-0997">Cell inner membrane</keyword>
<dbReference type="Proteomes" id="UP000000245">
    <property type="component" value="Chromosome"/>
</dbReference>
<dbReference type="KEGG" id="acr:Acry_2084"/>
<dbReference type="AlphaFoldDB" id="A5G0A1"/>
<evidence type="ECO:0000256" key="5">
    <source>
        <dbReference type="ARBA" id="ARBA00022989"/>
    </source>
</evidence>
<dbReference type="InterPro" id="IPR003399">
    <property type="entry name" value="Mce/MlaD"/>
</dbReference>
<name>A5G0A1_ACICJ</name>
<keyword evidence="10" id="KW-1185">Reference proteome</keyword>
<dbReference type="GO" id="GO:0005886">
    <property type="term" value="C:plasma membrane"/>
    <property type="evidence" value="ECO:0007669"/>
    <property type="project" value="UniProtKB-SubCell"/>
</dbReference>
<feature type="transmembrane region" description="Helical" evidence="7">
    <location>
        <begin position="19"/>
        <end position="40"/>
    </location>
</feature>
<dbReference type="HOGENOM" id="CLU_018765_4_0_5"/>
<evidence type="ECO:0000256" key="4">
    <source>
        <dbReference type="ARBA" id="ARBA00022692"/>
    </source>
</evidence>
<comment type="subcellular location">
    <subcellularLocation>
        <location evidence="1">Cell inner membrane</location>
    </subcellularLocation>
</comment>
<evidence type="ECO:0000259" key="8">
    <source>
        <dbReference type="Pfam" id="PF02470"/>
    </source>
</evidence>
<sequence>MADPDAPEARFRGTRWPGLIWAVPVAAALIVAWLGVAALATRGPEVVVTFPITGGIRPGGTDVTYRGATVGHVVSVHLDASLAAMKVRLRFDPDMDGHLGRGTRYWIAGRHVSFGNLASLKSVIAGPHIAVAPRNGPIRHHAAGLAHAPAVNPAKAGLTVMLTAAKKGNISTGAGIFYKGFRIGTVRKIALGPNGGGFAIGAFISRRYQRLITTRSRFWNAGGVRVTASGGGPRLAMQSVPALVSGALGVTTPPGGRQAIDGARFRLYPSAAAARDAPGPHAVAYRTVLPGGPRGLAVGAPVTLEGATVGAVTGVAMAYAPRAGAIRSTVRFALDPSRIGLAGATWNLRHPRPQMNAMLARLIHRGLRAHLARATPVIGQQELALAIMRGAAPATLGKGVPPAVPAVAGGSIGRLMAEAGGILANLHAVSARLAALSRAPRTRAALKRLAQTAANVAAITRTTRGQAPHLLADLRRTANEADEALRDLRGMIGAQGSAANAPESQTMPHTLYELGRAARALRELVDELNAHPNALILGKGR</sequence>
<dbReference type="PANTHER" id="PTHR30462">
    <property type="entry name" value="INTERMEMBRANE TRANSPORT PROTEIN PQIB-RELATED"/>
    <property type="match status" value="1"/>
</dbReference>
<dbReference type="InterPro" id="IPR051800">
    <property type="entry name" value="PqiA-PqiB_transport"/>
</dbReference>
<dbReference type="STRING" id="349163.Acry_2084"/>
<keyword evidence="2" id="KW-1003">Cell membrane</keyword>
<proteinExistence type="predicted"/>
<evidence type="ECO:0000313" key="10">
    <source>
        <dbReference type="Proteomes" id="UP000000245"/>
    </source>
</evidence>